<organism evidence="3 4">
    <name type="scientific">Fusarium avenaceum</name>
    <dbReference type="NCBI Taxonomy" id="40199"/>
    <lineage>
        <taxon>Eukaryota</taxon>
        <taxon>Fungi</taxon>
        <taxon>Dikarya</taxon>
        <taxon>Ascomycota</taxon>
        <taxon>Pezizomycotina</taxon>
        <taxon>Sordariomycetes</taxon>
        <taxon>Hypocreomycetidae</taxon>
        <taxon>Hypocreales</taxon>
        <taxon>Nectriaceae</taxon>
        <taxon>Fusarium</taxon>
        <taxon>Fusarium tricinctum species complex</taxon>
    </lineage>
</organism>
<feature type="chain" id="PRO_5040284746" evidence="2">
    <location>
        <begin position="21"/>
        <end position="850"/>
    </location>
</feature>
<feature type="region of interest" description="Disordered" evidence="1">
    <location>
        <begin position="389"/>
        <end position="506"/>
    </location>
</feature>
<accession>A0A9P7KVV4</accession>
<evidence type="ECO:0000313" key="4">
    <source>
        <dbReference type="Proteomes" id="UP000782241"/>
    </source>
</evidence>
<gene>
    <name evidence="3" type="ORF">KAF25_001041</name>
</gene>
<proteinExistence type="predicted"/>
<feature type="compositionally biased region" description="Low complexity" evidence="1">
    <location>
        <begin position="450"/>
        <end position="464"/>
    </location>
</feature>
<feature type="compositionally biased region" description="Low complexity" evidence="1">
    <location>
        <begin position="321"/>
        <end position="331"/>
    </location>
</feature>
<dbReference type="EMBL" id="JAGPUO010000004">
    <property type="protein sequence ID" value="KAG5663105.1"/>
    <property type="molecule type" value="Genomic_DNA"/>
</dbReference>
<feature type="compositionally biased region" description="Basic and acidic residues" evidence="1">
    <location>
        <begin position="808"/>
        <end position="820"/>
    </location>
</feature>
<evidence type="ECO:0000256" key="1">
    <source>
        <dbReference type="SAM" id="MobiDB-lite"/>
    </source>
</evidence>
<feature type="compositionally biased region" description="Polar residues" evidence="1">
    <location>
        <begin position="411"/>
        <end position="423"/>
    </location>
</feature>
<feature type="region of interest" description="Disordered" evidence="1">
    <location>
        <begin position="118"/>
        <end position="137"/>
    </location>
</feature>
<feature type="compositionally biased region" description="Polar residues" evidence="1">
    <location>
        <begin position="118"/>
        <end position="135"/>
    </location>
</feature>
<feature type="region of interest" description="Disordered" evidence="1">
    <location>
        <begin position="303"/>
        <end position="368"/>
    </location>
</feature>
<sequence>MIVRTNALLLVATLVHSVAGVVLPRFDLNLNQQIPRRFPLNDTATVTAPDGSITRLSQLVPASSSSSTSATSSTILQEKNTHSLLSDQSLSFASIGLVLSTTSEEDIAYSSLFDETSSDESTATVSSKATSISSNHETELTATTLLASDLATLSTSSKVTLSADGHFSEPNTSSTNSNSSNDKNVTPAETERNVQIPEHRRPHQAFASTLTEVALNNTKHQTCGPGHKSSCGWIPSITSKINGTYTLGPRPTGTLTLIAPTSLPPCTTLQDNEPITEYSIVYTVTVTFLGNSSEYTPPYPTISTPNFCETQPSGPNYSKGSSATAAPASSTKDVSPKVPPKDCSPEGSCSTEKVPGWSNPTGVPIPEMPSLITTRTTVTFVTTDKNPAVVFTTKPPPKFGKQTKEGRLPMSNKQLPEPSNSLGPNGPEPSGDLWTSGGHGKMGPMSKVHSQAQSQAQSQYQSQARSDTLPQPTSEPMPESRPQDRPQTQRRPDADTDINTSINTDLAPEPTKVFLVTARGQEVIVNDKTFSNLKADQTTTVTVDSGIFTIRPTELVGEGATVKKPQPIGTAISVVSPTSTALGGVPVTVSGTEAIVDGTRLKIPLMGTTTKLKIYAAGSHTLVEERQISIAPGRVMVDGETLTYTGVGGPQTDVIIVGGEMVTVAGKSVFIFHSTTLIYGLDNPGVTQTIDDDTIIVGPAGVVVDRTTLGGYDAEATDTKYRIVGGATITKVNPSYVIVDETTFTAGPGAKSTTKETGGETITIGPSGVIVGTMTVKYPFGASTVTTINARATASNQSPVATDSSNIDAKEDTKDKKKSDDDDSGTTPRRSGLTMGTTLLCIAVGVWVWV</sequence>
<feature type="region of interest" description="Disordered" evidence="1">
    <location>
        <begin position="794"/>
        <end position="831"/>
    </location>
</feature>
<feature type="region of interest" description="Disordered" evidence="1">
    <location>
        <begin position="161"/>
        <end position="197"/>
    </location>
</feature>
<protein>
    <submittedName>
        <fullName evidence="3">Uncharacterized protein</fullName>
    </submittedName>
</protein>
<name>A0A9P7KVV4_9HYPO</name>
<feature type="compositionally biased region" description="Polar residues" evidence="1">
    <location>
        <begin position="465"/>
        <end position="474"/>
    </location>
</feature>
<feature type="compositionally biased region" description="Polar residues" evidence="1">
    <location>
        <begin position="303"/>
        <end position="320"/>
    </location>
</feature>
<evidence type="ECO:0000313" key="3">
    <source>
        <dbReference type="EMBL" id="KAG5663105.1"/>
    </source>
</evidence>
<comment type="caution">
    <text evidence="3">The sequence shown here is derived from an EMBL/GenBank/DDBJ whole genome shotgun (WGS) entry which is preliminary data.</text>
</comment>
<evidence type="ECO:0000256" key="2">
    <source>
        <dbReference type="SAM" id="SignalP"/>
    </source>
</evidence>
<keyword evidence="2" id="KW-0732">Signal</keyword>
<keyword evidence="4" id="KW-1185">Reference proteome</keyword>
<feature type="signal peptide" evidence="2">
    <location>
        <begin position="1"/>
        <end position="20"/>
    </location>
</feature>
<dbReference type="AlphaFoldDB" id="A0A9P7KVV4"/>
<feature type="compositionally biased region" description="Polar residues" evidence="1">
    <location>
        <begin position="794"/>
        <end position="807"/>
    </location>
</feature>
<feature type="compositionally biased region" description="Low complexity" evidence="1">
    <location>
        <begin position="171"/>
        <end position="181"/>
    </location>
</feature>
<reference evidence="3" key="1">
    <citation type="submission" date="2021-04" db="EMBL/GenBank/DDBJ databases">
        <title>Draft genome of Fusarium avenaceum strain F156N33, isolated from an atmospheric sample in Virginia.</title>
        <authorList>
            <person name="Yang S."/>
            <person name="Vinatzer B.A."/>
            <person name="Coleman J."/>
        </authorList>
    </citation>
    <scope>NUCLEOTIDE SEQUENCE</scope>
    <source>
        <strain evidence="3">F156N33</strain>
    </source>
</reference>
<dbReference type="Proteomes" id="UP000782241">
    <property type="component" value="Unassembled WGS sequence"/>
</dbReference>